<evidence type="ECO:0000313" key="2">
    <source>
        <dbReference type="Proteomes" id="UP000315295"/>
    </source>
</evidence>
<dbReference type="AlphaFoldDB" id="A0A540M8Z0"/>
<reference evidence="1 2" key="1">
    <citation type="journal article" date="2019" name="G3 (Bethesda)">
        <title>Sequencing of a Wild Apple (Malus baccata) Genome Unravels the Differences Between Cultivated and Wild Apple Species Regarding Disease Resistance and Cold Tolerance.</title>
        <authorList>
            <person name="Chen X."/>
        </authorList>
    </citation>
    <scope>NUCLEOTIDE SEQUENCE [LARGE SCALE GENOMIC DNA]</scope>
    <source>
        <strain evidence="2">cv. Shandingzi</strain>
        <tissue evidence="1">Leaves</tissue>
    </source>
</reference>
<protein>
    <submittedName>
        <fullName evidence="1">Uncharacterized protein</fullName>
    </submittedName>
</protein>
<organism evidence="1 2">
    <name type="scientific">Malus baccata</name>
    <name type="common">Siberian crab apple</name>
    <name type="synonym">Pyrus baccata</name>
    <dbReference type="NCBI Taxonomy" id="106549"/>
    <lineage>
        <taxon>Eukaryota</taxon>
        <taxon>Viridiplantae</taxon>
        <taxon>Streptophyta</taxon>
        <taxon>Embryophyta</taxon>
        <taxon>Tracheophyta</taxon>
        <taxon>Spermatophyta</taxon>
        <taxon>Magnoliopsida</taxon>
        <taxon>eudicotyledons</taxon>
        <taxon>Gunneridae</taxon>
        <taxon>Pentapetalae</taxon>
        <taxon>rosids</taxon>
        <taxon>fabids</taxon>
        <taxon>Rosales</taxon>
        <taxon>Rosaceae</taxon>
        <taxon>Amygdaloideae</taxon>
        <taxon>Maleae</taxon>
        <taxon>Malus</taxon>
    </lineage>
</organism>
<sequence>MEVSLSSLSLSSAQEPGSFVTAAILEAVEVELDLRLKVSMKRSPLTSGAGIFESGNIRGGEDGSSAVGVGAVVSVALDDDVVQVKVVVESVEIIVVHAERVEGSHFLWWRFLPLCLDLTMAHEEAGCLSFLEDEGSEKCEDVEERASYELYHDEGFCEVGFQLIPPEGEDSQTNQPQK</sequence>
<gene>
    <name evidence="1" type="ORF">C1H46_019235</name>
</gene>
<dbReference type="EMBL" id="VIEB01000324">
    <property type="protein sequence ID" value="TQD95148.1"/>
    <property type="molecule type" value="Genomic_DNA"/>
</dbReference>
<evidence type="ECO:0000313" key="1">
    <source>
        <dbReference type="EMBL" id="TQD95148.1"/>
    </source>
</evidence>
<dbReference type="Proteomes" id="UP000315295">
    <property type="component" value="Unassembled WGS sequence"/>
</dbReference>
<accession>A0A540M8Z0</accession>
<comment type="caution">
    <text evidence="1">The sequence shown here is derived from an EMBL/GenBank/DDBJ whole genome shotgun (WGS) entry which is preliminary data.</text>
</comment>
<keyword evidence="2" id="KW-1185">Reference proteome</keyword>
<proteinExistence type="predicted"/>
<name>A0A540M8Z0_MALBA</name>